<sequence>MKSSKEILKYCASICEGDGVSPRLEKTAQQFSKQNNQRLCRQAQKWIHYAIQELGLHHWTVQRVNMSDNRAALIIELAPLQPVNLSEVQQVHGWLQSNQGQIRAVVAEGLHRKSVPSFNFQILMEDENYA</sequence>
<dbReference type="Proteomes" id="UP000569732">
    <property type="component" value="Unassembled WGS sequence"/>
</dbReference>
<gene>
    <name evidence="1" type="ORF">H0A36_26865</name>
</gene>
<name>A0A853IHW2_9GAMM</name>
<dbReference type="SUPFAM" id="SSF89919">
    <property type="entry name" value="Ribosome-binding factor A, RbfA"/>
    <property type="match status" value="1"/>
</dbReference>
<dbReference type="RefSeq" id="WP_180571621.1">
    <property type="nucleotide sequence ID" value="NZ_JACCKB010000113.1"/>
</dbReference>
<protein>
    <submittedName>
        <fullName evidence="1">Uncharacterized protein</fullName>
    </submittedName>
</protein>
<keyword evidence="2" id="KW-1185">Reference proteome</keyword>
<dbReference type="Gene3D" id="3.30.300.20">
    <property type="match status" value="1"/>
</dbReference>
<comment type="caution">
    <text evidence="1">The sequence shown here is derived from an EMBL/GenBank/DDBJ whole genome shotgun (WGS) entry which is preliminary data.</text>
</comment>
<dbReference type="InterPro" id="IPR015946">
    <property type="entry name" value="KH_dom-like_a/b"/>
</dbReference>
<dbReference type="InterPro" id="IPR023799">
    <property type="entry name" value="RbfA_dom_sf"/>
</dbReference>
<dbReference type="AlphaFoldDB" id="A0A853IHW2"/>
<organism evidence="1 2">
    <name type="scientific">Spartinivicinus marinus</name>
    <dbReference type="NCBI Taxonomy" id="2994442"/>
    <lineage>
        <taxon>Bacteria</taxon>
        <taxon>Pseudomonadati</taxon>
        <taxon>Pseudomonadota</taxon>
        <taxon>Gammaproteobacteria</taxon>
        <taxon>Oceanospirillales</taxon>
        <taxon>Zooshikellaceae</taxon>
        <taxon>Spartinivicinus</taxon>
    </lineage>
</organism>
<proteinExistence type="predicted"/>
<accession>A0A853IHW2</accession>
<evidence type="ECO:0000313" key="2">
    <source>
        <dbReference type="Proteomes" id="UP000569732"/>
    </source>
</evidence>
<evidence type="ECO:0000313" key="1">
    <source>
        <dbReference type="EMBL" id="NYZ69641.1"/>
    </source>
</evidence>
<dbReference type="EMBL" id="JACCKB010000113">
    <property type="protein sequence ID" value="NYZ69641.1"/>
    <property type="molecule type" value="Genomic_DNA"/>
</dbReference>
<reference evidence="1 2" key="1">
    <citation type="submission" date="2020-07" db="EMBL/GenBank/DDBJ databases">
        <title>Endozoicomonas sp. nov., isolated from sediment.</title>
        <authorList>
            <person name="Gu T."/>
        </authorList>
    </citation>
    <scope>NUCLEOTIDE SEQUENCE [LARGE SCALE GENOMIC DNA]</scope>
    <source>
        <strain evidence="1 2">SM1973</strain>
    </source>
</reference>